<proteinExistence type="predicted"/>
<evidence type="ECO:0000259" key="6">
    <source>
        <dbReference type="PROSITE" id="PS51007"/>
    </source>
</evidence>
<keyword evidence="3 4" id="KW-0408">Iron</keyword>
<dbReference type="EMBL" id="FUXB01000003">
    <property type="protein sequence ID" value="SJZ56293.1"/>
    <property type="molecule type" value="Genomic_DNA"/>
</dbReference>
<evidence type="ECO:0000256" key="5">
    <source>
        <dbReference type="SAM" id="SignalP"/>
    </source>
</evidence>
<keyword evidence="5" id="KW-0732">Signal</keyword>
<feature type="signal peptide" evidence="5">
    <location>
        <begin position="1"/>
        <end position="20"/>
    </location>
</feature>
<protein>
    <submittedName>
        <fullName evidence="7">Cytochrome c553</fullName>
    </submittedName>
</protein>
<accession>A0A1T4LNQ0</accession>
<name>A0A1T4LNQ0_VIBCI</name>
<dbReference type="GO" id="GO:0020037">
    <property type="term" value="F:heme binding"/>
    <property type="evidence" value="ECO:0007669"/>
    <property type="project" value="InterPro"/>
</dbReference>
<dbReference type="GO" id="GO:0009055">
    <property type="term" value="F:electron transfer activity"/>
    <property type="evidence" value="ECO:0007669"/>
    <property type="project" value="InterPro"/>
</dbReference>
<feature type="chain" id="PRO_5012617226" evidence="5">
    <location>
        <begin position="21"/>
        <end position="185"/>
    </location>
</feature>
<dbReference type="SUPFAM" id="SSF46626">
    <property type="entry name" value="Cytochrome c"/>
    <property type="match status" value="1"/>
</dbReference>
<dbReference type="STRING" id="1123491.SAMN02745782_00669"/>
<gene>
    <name evidence="7" type="ORF">SAMN02745782_00669</name>
</gene>
<evidence type="ECO:0000256" key="4">
    <source>
        <dbReference type="PROSITE-ProRule" id="PRU00433"/>
    </source>
</evidence>
<sequence>MLKRLFMLAGMFSVSLFTYASEDSISAGESTFRTVGGYGCIACHGLYGQGGGNVGGNIRGNSLNDLKYSLEHEQTMKLLGDALSEQDKINLAEYMEYLGTFQLVDWMYEGTKGALLSVSIDSGKKSQLVVLNKMFESMSIDLSPLAGKHLTLRVEPYETQYFEWLPEKGVYELSYGDEAVSINVK</sequence>
<dbReference type="GO" id="GO:0046872">
    <property type="term" value="F:metal ion binding"/>
    <property type="evidence" value="ECO:0007669"/>
    <property type="project" value="UniProtKB-KW"/>
</dbReference>
<keyword evidence="8" id="KW-1185">Reference proteome</keyword>
<evidence type="ECO:0000256" key="2">
    <source>
        <dbReference type="ARBA" id="ARBA00022723"/>
    </source>
</evidence>
<evidence type="ECO:0000256" key="1">
    <source>
        <dbReference type="ARBA" id="ARBA00022617"/>
    </source>
</evidence>
<keyword evidence="1 4" id="KW-0349">Heme</keyword>
<organism evidence="7 8">
    <name type="scientific">Vibrio cincinnatiensis DSM 19608</name>
    <dbReference type="NCBI Taxonomy" id="1123491"/>
    <lineage>
        <taxon>Bacteria</taxon>
        <taxon>Pseudomonadati</taxon>
        <taxon>Pseudomonadota</taxon>
        <taxon>Gammaproteobacteria</taxon>
        <taxon>Vibrionales</taxon>
        <taxon>Vibrionaceae</taxon>
        <taxon>Vibrio</taxon>
    </lineage>
</organism>
<dbReference type="Gene3D" id="1.10.760.10">
    <property type="entry name" value="Cytochrome c-like domain"/>
    <property type="match status" value="1"/>
</dbReference>
<evidence type="ECO:0000313" key="7">
    <source>
        <dbReference type="EMBL" id="SJZ56293.1"/>
    </source>
</evidence>
<reference evidence="8" key="1">
    <citation type="submission" date="2017-02" db="EMBL/GenBank/DDBJ databases">
        <authorList>
            <person name="Varghese N."/>
            <person name="Submissions S."/>
        </authorList>
    </citation>
    <scope>NUCLEOTIDE SEQUENCE [LARGE SCALE GENOMIC DNA]</scope>
    <source>
        <strain evidence="8">DSM 19608</strain>
    </source>
</reference>
<dbReference type="PROSITE" id="PS51007">
    <property type="entry name" value="CYTC"/>
    <property type="match status" value="1"/>
</dbReference>
<dbReference type="AlphaFoldDB" id="A0A1T4LNQ0"/>
<keyword evidence="2 4" id="KW-0479">Metal-binding</keyword>
<dbReference type="InterPro" id="IPR036909">
    <property type="entry name" value="Cyt_c-like_dom_sf"/>
</dbReference>
<feature type="domain" description="Cytochrome c" evidence="6">
    <location>
        <begin position="23"/>
        <end position="99"/>
    </location>
</feature>
<dbReference type="InterPro" id="IPR009056">
    <property type="entry name" value="Cyt_c-like_dom"/>
</dbReference>
<dbReference type="Proteomes" id="UP000190834">
    <property type="component" value="Unassembled WGS sequence"/>
</dbReference>
<evidence type="ECO:0000256" key="3">
    <source>
        <dbReference type="ARBA" id="ARBA00023004"/>
    </source>
</evidence>
<evidence type="ECO:0000313" key="8">
    <source>
        <dbReference type="Proteomes" id="UP000190834"/>
    </source>
</evidence>